<dbReference type="RefSeq" id="WP_380801576.1">
    <property type="nucleotide sequence ID" value="NZ_JBHUIV010000014.1"/>
</dbReference>
<name>A0ABW5B8Y8_9BACT</name>
<protein>
    <recommendedName>
        <fullName evidence="3">Pseudouridine synthase</fullName>
        <ecNumber evidence="3">5.4.99.-</ecNumber>
    </recommendedName>
</protein>
<feature type="compositionally biased region" description="Low complexity" evidence="4">
    <location>
        <begin position="210"/>
        <end position="219"/>
    </location>
</feature>
<dbReference type="PROSITE" id="PS01149">
    <property type="entry name" value="PSI_RSU"/>
    <property type="match status" value="1"/>
</dbReference>
<gene>
    <name evidence="6" type="ORF">ACFSKV_08745</name>
</gene>
<dbReference type="InterPro" id="IPR020103">
    <property type="entry name" value="PsdUridine_synth_cat_dom_sf"/>
</dbReference>
<organism evidence="6 7">
    <name type="scientific">Shivajiella indica</name>
    <dbReference type="NCBI Taxonomy" id="872115"/>
    <lineage>
        <taxon>Bacteria</taxon>
        <taxon>Pseudomonadati</taxon>
        <taxon>Bacteroidota</taxon>
        <taxon>Cytophagia</taxon>
        <taxon>Cytophagales</taxon>
        <taxon>Cyclobacteriaceae</taxon>
        <taxon>Shivajiella</taxon>
    </lineage>
</organism>
<dbReference type="PANTHER" id="PTHR47683:SF2">
    <property type="entry name" value="RNA-BINDING S4 DOMAIN-CONTAINING PROTEIN"/>
    <property type="match status" value="1"/>
</dbReference>
<dbReference type="Pfam" id="PF00849">
    <property type="entry name" value="PseudoU_synth_2"/>
    <property type="match status" value="1"/>
</dbReference>
<dbReference type="InterPro" id="IPR006145">
    <property type="entry name" value="PsdUridine_synth_RsuA/RluA"/>
</dbReference>
<feature type="compositionally biased region" description="Basic and acidic residues" evidence="4">
    <location>
        <begin position="200"/>
        <end position="209"/>
    </location>
</feature>
<reference evidence="7" key="1">
    <citation type="journal article" date="2019" name="Int. J. Syst. Evol. Microbiol.">
        <title>The Global Catalogue of Microorganisms (GCM) 10K type strain sequencing project: providing services to taxonomists for standard genome sequencing and annotation.</title>
        <authorList>
            <consortium name="The Broad Institute Genomics Platform"/>
            <consortium name="The Broad Institute Genome Sequencing Center for Infectious Disease"/>
            <person name="Wu L."/>
            <person name="Ma J."/>
        </authorList>
    </citation>
    <scope>NUCLEOTIDE SEQUENCE [LARGE SCALE GENOMIC DNA]</scope>
    <source>
        <strain evidence="7">KCTC 19812</strain>
    </source>
</reference>
<dbReference type="InterPro" id="IPR020094">
    <property type="entry name" value="TruA/RsuA/RluB/E/F_N"/>
</dbReference>
<keyword evidence="2 3" id="KW-0413">Isomerase</keyword>
<dbReference type="Proteomes" id="UP001597414">
    <property type="component" value="Unassembled WGS sequence"/>
</dbReference>
<proteinExistence type="inferred from homology"/>
<evidence type="ECO:0000313" key="6">
    <source>
        <dbReference type="EMBL" id="MFD2201651.1"/>
    </source>
</evidence>
<evidence type="ECO:0000313" key="7">
    <source>
        <dbReference type="Proteomes" id="UP001597414"/>
    </source>
</evidence>
<dbReference type="Gene3D" id="3.30.70.1560">
    <property type="entry name" value="Alpha-L RNA-binding motif"/>
    <property type="match status" value="1"/>
</dbReference>
<dbReference type="NCBIfam" id="TIGR00093">
    <property type="entry name" value="pseudouridine synthase"/>
    <property type="match status" value="1"/>
</dbReference>
<dbReference type="EMBL" id="JBHUIV010000014">
    <property type="protein sequence ID" value="MFD2201651.1"/>
    <property type="molecule type" value="Genomic_DNA"/>
</dbReference>
<dbReference type="InterPro" id="IPR000748">
    <property type="entry name" value="PsdUridine_synth_RsuA/RluB/E/F"/>
</dbReference>
<feature type="region of interest" description="Disordered" evidence="4">
    <location>
        <begin position="200"/>
        <end position="219"/>
    </location>
</feature>
<dbReference type="PANTHER" id="PTHR47683">
    <property type="entry name" value="PSEUDOURIDINE SYNTHASE FAMILY PROTEIN-RELATED"/>
    <property type="match status" value="1"/>
</dbReference>
<evidence type="ECO:0000256" key="1">
    <source>
        <dbReference type="ARBA" id="ARBA00008348"/>
    </source>
</evidence>
<evidence type="ECO:0000259" key="5">
    <source>
        <dbReference type="Pfam" id="PF00849"/>
    </source>
</evidence>
<dbReference type="InterPro" id="IPR050343">
    <property type="entry name" value="RsuA_PseudoU_synthase"/>
</dbReference>
<sequence length="219" mass="25353">MSYRYFVIYKPFGILSQFSGEKDTLKELGDFPKEVYPVGRLDKDSEGLLLITDDKALNNYLLHPTFGHQRTYLVQVEGQPTLEAIKKLERGVEINVEGSTYRTKKALAHLLEEEPILPERNPPIRFRKSVPDSWIRLSLIEGKNRQVRKMTAAVGFPTLRLVRWSMENLSIEGFEVGEIREFEQEKIYRLLNVTEKKIQNTKRGGEKKFSSSSSFKKRG</sequence>
<dbReference type="InterPro" id="IPR018496">
    <property type="entry name" value="PsdUridine_synth_RsuA/RluB_CS"/>
</dbReference>
<comment type="caution">
    <text evidence="6">The sequence shown here is derived from an EMBL/GenBank/DDBJ whole genome shotgun (WGS) entry which is preliminary data.</text>
</comment>
<dbReference type="SUPFAM" id="SSF55120">
    <property type="entry name" value="Pseudouridine synthase"/>
    <property type="match status" value="1"/>
</dbReference>
<evidence type="ECO:0000256" key="3">
    <source>
        <dbReference type="RuleBase" id="RU003887"/>
    </source>
</evidence>
<evidence type="ECO:0000256" key="2">
    <source>
        <dbReference type="ARBA" id="ARBA00023235"/>
    </source>
</evidence>
<comment type="similarity">
    <text evidence="1 3">Belongs to the pseudouridine synthase RsuA family.</text>
</comment>
<keyword evidence="7" id="KW-1185">Reference proteome</keyword>
<dbReference type="Gene3D" id="3.30.70.580">
    <property type="entry name" value="Pseudouridine synthase I, catalytic domain, N-terminal subdomain"/>
    <property type="match status" value="1"/>
</dbReference>
<feature type="domain" description="Pseudouridine synthase RsuA/RluA-like" evidence="5">
    <location>
        <begin position="5"/>
        <end position="153"/>
    </location>
</feature>
<dbReference type="InterPro" id="IPR042092">
    <property type="entry name" value="PsdUridine_s_RsuA/RluB/E/F_cat"/>
</dbReference>
<evidence type="ECO:0000256" key="4">
    <source>
        <dbReference type="SAM" id="MobiDB-lite"/>
    </source>
</evidence>
<dbReference type="EC" id="5.4.99.-" evidence="3"/>
<accession>A0ABW5B8Y8</accession>